<dbReference type="HOGENOM" id="CLU_1906582_0_0_1"/>
<dbReference type="Proteomes" id="UP000015530">
    <property type="component" value="Unassembled WGS sequence"/>
</dbReference>
<name>T0KDU3_COLGC</name>
<dbReference type="AlphaFoldDB" id="T0KDU3"/>
<evidence type="ECO:0000256" key="2">
    <source>
        <dbReference type="SAM" id="Phobius"/>
    </source>
</evidence>
<reference evidence="4" key="1">
    <citation type="journal article" date="2013" name="Mol. Plant Microbe Interact.">
        <title>Global aspects of pacC regulation of pathogenicity genes in Colletotrichum gloeosporioides as revealed by transcriptome analysis.</title>
        <authorList>
            <person name="Alkan N."/>
            <person name="Meng X."/>
            <person name="Friedlander G."/>
            <person name="Reuveni E."/>
            <person name="Sukno S."/>
            <person name="Sherman A."/>
            <person name="Thon M."/>
            <person name="Fluhr R."/>
            <person name="Prusky D."/>
        </authorList>
    </citation>
    <scope>NUCLEOTIDE SEQUENCE [LARGE SCALE GENOMIC DNA]</scope>
    <source>
        <strain evidence="4">Cg-14</strain>
    </source>
</reference>
<comment type="caution">
    <text evidence="3">The sequence shown here is derived from an EMBL/GenBank/DDBJ whole genome shotgun (WGS) entry which is preliminary data.</text>
</comment>
<feature type="transmembrane region" description="Helical" evidence="2">
    <location>
        <begin position="94"/>
        <end position="117"/>
    </location>
</feature>
<dbReference type="OrthoDB" id="3344043at2759"/>
<evidence type="ECO:0000256" key="1">
    <source>
        <dbReference type="SAM" id="MobiDB-lite"/>
    </source>
</evidence>
<keyword evidence="2" id="KW-0472">Membrane</keyword>
<accession>T0KDU3</accession>
<evidence type="ECO:0000313" key="4">
    <source>
        <dbReference type="Proteomes" id="UP000015530"/>
    </source>
</evidence>
<dbReference type="EMBL" id="AMYD01001904">
    <property type="protein sequence ID" value="EQB51053.1"/>
    <property type="molecule type" value="Genomic_DNA"/>
</dbReference>
<keyword evidence="2" id="KW-1133">Transmembrane helix</keyword>
<feature type="compositionally biased region" description="Basic and acidic residues" evidence="1">
    <location>
        <begin position="56"/>
        <end position="69"/>
    </location>
</feature>
<proteinExistence type="predicted"/>
<keyword evidence="2" id="KW-0812">Transmembrane</keyword>
<feature type="region of interest" description="Disordered" evidence="1">
    <location>
        <begin position="1"/>
        <end position="27"/>
    </location>
</feature>
<protein>
    <submittedName>
        <fullName evidence="3">Uncharacterized protein</fullName>
    </submittedName>
</protein>
<feature type="compositionally biased region" description="Basic and acidic residues" evidence="1">
    <location>
        <begin position="11"/>
        <end position="27"/>
    </location>
</feature>
<sequence length="133" mass="15135">MSEDEAAEAFNRQEQHIPDLLPTRDNHDQSVTFISEPREHHAVSNISEDEAAEAVNHQEQETTDLRPAKDNLGQDVAFIDEPRKKGRFDATKWIIFYAALASLPMLCFSAVLLGILIKTWSRPSIQRAMMLFL</sequence>
<evidence type="ECO:0000313" key="3">
    <source>
        <dbReference type="EMBL" id="EQB51053.1"/>
    </source>
</evidence>
<feature type="region of interest" description="Disordered" evidence="1">
    <location>
        <begin position="50"/>
        <end position="71"/>
    </location>
</feature>
<gene>
    <name evidence="3" type="ORF">CGLO_09459</name>
</gene>
<organism evidence="3 4">
    <name type="scientific">Colletotrichum gloeosporioides (strain Cg-14)</name>
    <name type="common">Anthracnose fungus</name>
    <name type="synonym">Glomerella cingulata</name>
    <dbReference type="NCBI Taxonomy" id="1237896"/>
    <lineage>
        <taxon>Eukaryota</taxon>
        <taxon>Fungi</taxon>
        <taxon>Dikarya</taxon>
        <taxon>Ascomycota</taxon>
        <taxon>Pezizomycotina</taxon>
        <taxon>Sordariomycetes</taxon>
        <taxon>Hypocreomycetidae</taxon>
        <taxon>Glomerellales</taxon>
        <taxon>Glomerellaceae</taxon>
        <taxon>Colletotrichum</taxon>
        <taxon>Colletotrichum gloeosporioides species complex</taxon>
    </lineage>
</organism>